<dbReference type="EMBL" id="LT607411">
    <property type="protein sequence ID" value="SCF18210.1"/>
    <property type="molecule type" value="Genomic_DNA"/>
</dbReference>
<keyword evidence="3" id="KW-1185">Reference proteome</keyword>
<name>A0A1C4YC07_MICVI</name>
<dbReference type="AlphaFoldDB" id="A0A1C4YC07"/>
<organism evidence="2 3">
    <name type="scientific">Micromonospora viridifaciens</name>
    <dbReference type="NCBI Taxonomy" id="1881"/>
    <lineage>
        <taxon>Bacteria</taxon>
        <taxon>Bacillati</taxon>
        <taxon>Actinomycetota</taxon>
        <taxon>Actinomycetes</taxon>
        <taxon>Micromonosporales</taxon>
        <taxon>Micromonosporaceae</taxon>
        <taxon>Micromonospora</taxon>
    </lineage>
</organism>
<dbReference type="RefSeq" id="WP_089007668.1">
    <property type="nucleotide sequence ID" value="NZ_LT607411.1"/>
</dbReference>
<dbReference type="OrthoDB" id="4846903at2"/>
<reference evidence="3" key="1">
    <citation type="submission" date="2016-06" db="EMBL/GenBank/DDBJ databases">
        <authorList>
            <person name="Varghese N."/>
            <person name="Submissions Spin"/>
        </authorList>
    </citation>
    <scope>NUCLEOTIDE SEQUENCE [LARGE SCALE GENOMIC DNA]</scope>
    <source>
        <strain evidence="3">DSM 43909</strain>
    </source>
</reference>
<dbReference type="Proteomes" id="UP000198242">
    <property type="component" value="Chromosome I"/>
</dbReference>
<evidence type="ECO:0000313" key="2">
    <source>
        <dbReference type="EMBL" id="SCF18210.1"/>
    </source>
</evidence>
<evidence type="ECO:0000313" key="3">
    <source>
        <dbReference type="Proteomes" id="UP000198242"/>
    </source>
</evidence>
<protein>
    <submittedName>
        <fullName evidence="2">Uncharacterized protein</fullName>
    </submittedName>
</protein>
<proteinExistence type="predicted"/>
<evidence type="ECO:0000256" key="1">
    <source>
        <dbReference type="SAM" id="MobiDB-lite"/>
    </source>
</evidence>
<feature type="region of interest" description="Disordered" evidence="1">
    <location>
        <begin position="410"/>
        <end position="430"/>
    </location>
</feature>
<sequence length="430" mass="45013">MPETPIAAGSIRLHDKVTPSLAAGIYRFRSALDVRRTTNPGTALAAPPEHATHVQVSAPRLTLDVSEVAAQHPPRDAVGAFGDRLPHVVLGRRTLPWERRFSDGTPWLALLVVRSDEASLVTGPLRTIVGETVFARLNAAEPVDGNRTVVGLRAKDLPTLRALLPSRADVGLLTHVRQVNVADTALAGRDDDGWFAVVTANRLPLGGSGPTKYTACLVSLESRDDAWSTTTGNPPTLIVLASWPFTTSTAGGTFEHLAAHLDLGAFGAPPAGAPAIVDSAGSLGLTGTHRDGTPTIMGYRPPLLGSAPDPLPDGPADVTADAAFELGRLLAAADGRFIREVVAWHRATDDAARSGSAASVRSDSARSYAGSGPMLRRAAVAAADSDPLAALGEAFAQRLRSRTTRAELWQAHPGGASLIPRQLPREGEPS</sequence>
<accession>A0A1C4YC07</accession>
<gene>
    <name evidence="2" type="ORF">GA0074695_4084</name>
</gene>